<reference evidence="2" key="1">
    <citation type="journal article" date="2019" name="Int. J. Syst. Evol. Microbiol.">
        <title>The Global Catalogue of Microorganisms (GCM) 10K type strain sequencing project: providing services to taxonomists for standard genome sequencing and annotation.</title>
        <authorList>
            <consortium name="The Broad Institute Genomics Platform"/>
            <consortium name="The Broad Institute Genome Sequencing Center for Infectious Disease"/>
            <person name="Wu L."/>
            <person name="Ma J."/>
        </authorList>
    </citation>
    <scope>NUCLEOTIDE SEQUENCE [LARGE SCALE GENOMIC DNA]</scope>
    <source>
        <strain evidence="2">CCUG 52537</strain>
    </source>
</reference>
<gene>
    <name evidence="1" type="ORF">ACFQ00_13875</name>
</gene>
<dbReference type="Proteomes" id="UP001597124">
    <property type="component" value="Unassembled WGS sequence"/>
</dbReference>
<evidence type="ECO:0000313" key="1">
    <source>
        <dbReference type="EMBL" id="MFD0849419.1"/>
    </source>
</evidence>
<keyword evidence="2" id="KW-1185">Reference proteome</keyword>
<dbReference type="EMBL" id="JBHTIK010000008">
    <property type="protein sequence ID" value="MFD0849419.1"/>
    <property type="molecule type" value="Genomic_DNA"/>
</dbReference>
<evidence type="ECO:0000313" key="2">
    <source>
        <dbReference type="Proteomes" id="UP001597124"/>
    </source>
</evidence>
<comment type="caution">
    <text evidence="1">The sequence shown here is derived from an EMBL/GenBank/DDBJ whole genome shotgun (WGS) entry which is preliminary data.</text>
</comment>
<name>A0ABW3C4K0_SPHXN</name>
<sequence>MTIRTTVASVIFRSPFLLKPMKEMQPEGTYDIETDEEIIEGNTHTVYRRIATVILLRSTGVIRRVTIDPDDLRAALDNDGRGYAGQS</sequence>
<protein>
    <submittedName>
        <fullName evidence="1">Uncharacterized protein</fullName>
    </submittedName>
</protein>
<dbReference type="RefSeq" id="WP_381491944.1">
    <property type="nucleotide sequence ID" value="NZ_JBHTIK010000008.1"/>
</dbReference>
<proteinExistence type="predicted"/>
<organism evidence="1 2">
    <name type="scientific">Sphingosinicella xenopeptidilytica</name>
    <dbReference type="NCBI Taxonomy" id="364098"/>
    <lineage>
        <taxon>Bacteria</taxon>
        <taxon>Pseudomonadati</taxon>
        <taxon>Pseudomonadota</taxon>
        <taxon>Alphaproteobacteria</taxon>
        <taxon>Sphingomonadales</taxon>
        <taxon>Sphingosinicellaceae</taxon>
        <taxon>Sphingosinicella</taxon>
    </lineage>
</organism>
<accession>A0ABW3C4K0</accession>